<protein>
    <recommendedName>
        <fullName evidence="10">Odorant receptor</fullName>
    </recommendedName>
</protein>
<keyword evidence="6 10" id="KW-1133">Transmembrane helix</keyword>
<sequence>MSVLPATFRLLQLTGVWLPTHWHSSILRSLYQLFSIVVLFLIYCYVICGLVELAIDPAEMLNTTNDLLILISMITNCGKSVNVLICREKIIEILDILQRDPCQPRDEKEIAIQNEWNGIIWSSTFTYGMLLETTGVLGIIRIMALNLPMGMLPFKEWLPYDYSNGFAYWQAYSQELIALFISTNLCIAYDTLVRGLIMQVTSKLYIFQHRLVTLPETLQSMWNNNEEKLEMKKLQMEKKLIADCVHFHLIILKLANTVHTTFNLVVCLQYCLSGIIICFNVYNIAHVNLMSSGSAEIILFLCSMLYQIYMICQAGDEITLVSGSVSEAIYNMDWTTLNHSTVESLIIMMNRTLRPIVFTSGSLITLSRNSFMKVIKLSYSMYNVLQDTSS</sequence>
<reference evidence="11" key="1">
    <citation type="journal article" date="2017" name="Comp. Biochem. Physiol. Part D Genomics Proteomics">
        <title>Candidate chemosensory genes identified in the endoparasitoid Meteorus pulchricornis (Hymenoptera: Braconidae) by antennal transcriptome analysis.</title>
        <authorList>
            <person name="Sheng S."/>
            <person name="Liao C.W."/>
            <person name="Zheng Y."/>
            <person name="Zhou Y."/>
            <person name="Xu Y."/>
            <person name="Song W.M."/>
            <person name="He P."/>
            <person name="Zhang J."/>
            <person name="Wu F.A."/>
        </authorList>
    </citation>
    <scope>NUCLEOTIDE SEQUENCE</scope>
    <source>
        <strain evidence="11">Zhenjiang</strain>
    </source>
</reference>
<dbReference type="GO" id="GO:0007165">
    <property type="term" value="P:signal transduction"/>
    <property type="evidence" value="ECO:0007669"/>
    <property type="project" value="UniProtKB-KW"/>
</dbReference>
<comment type="similarity">
    <text evidence="10">Belongs to the insect chemoreceptor superfamily. Heteromeric odorant receptor channel (TC 1.A.69) family.</text>
</comment>
<evidence type="ECO:0000256" key="4">
    <source>
        <dbReference type="ARBA" id="ARBA00022692"/>
    </source>
</evidence>
<proteinExistence type="evidence at transcript level"/>
<dbReference type="InterPro" id="IPR004117">
    <property type="entry name" value="7tm6_olfct_rcpt"/>
</dbReference>
<feature type="transmembrane region" description="Helical" evidence="10">
    <location>
        <begin position="289"/>
        <end position="309"/>
    </location>
</feature>
<dbReference type="PANTHER" id="PTHR21137">
    <property type="entry name" value="ODORANT RECEPTOR"/>
    <property type="match status" value="1"/>
</dbReference>
<dbReference type="AlphaFoldDB" id="A0A1S5VFP1"/>
<evidence type="ECO:0000256" key="6">
    <source>
        <dbReference type="ARBA" id="ARBA00022989"/>
    </source>
</evidence>
<evidence type="ECO:0000256" key="7">
    <source>
        <dbReference type="ARBA" id="ARBA00023136"/>
    </source>
</evidence>
<evidence type="ECO:0000256" key="10">
    <source>
        <dbReference type="RuleBase" id="RU351113"/>
    </source>
</evidence>
<comment type="subcellular location">
    <subcellularLocation>
        <location evidence="1 10">Cell membrane</location>
        <topology evidence="1 10">Multi-pass membrane protein</topology>
    </subcellularLocation>
</comment>
<feature type="transmembrane region" description="Helical" evidence="10">
    <location>
        <begin position="125"/>
        <end position="147"/>
    </location>
</feature>
<evidence type="ECO:0000313" key="11">
    <source>
        <dbReference type="EMBL" id="AQN78442.1"/>
    </source>
</evidence>
<keyword evidence="4 10" id="KW-0812">Transmembrane</keyword>
<keyword evidence="2" id="KW-1003">Cell membrane</keyword>
<dbReference type="EMBL" id="KY445507">
    <property type="protein sequence ID" value="AQN78442.1"/>
    <property type="molecule type" value="mRNA"/>
</dbReference>
<evidence type="ECO:0000256" key="8">
    <source>
        <dbReference type="ARBA" id="ARBA00023170"/>
    </source>
</evidence>
<accession>A0A1S5VFP1</accession>
<dbReference type="Pfam" id="PF02949">
    <property type="entry name" value="7tm_6"/>
    <property type="match status" value="1"/>
</dbReference>
<dbReference type="PANTHER" id="PTHR21137:SF35">
    <property type="entry name" value="ODORANT RECEPTOR 19A-RELATED"/>
    <property type="match status" value="1"/>
</dbReference>
<name>A0A1S5VFP1_9HYME</name>
<keyword evidence="5 10" id="KW-0552">Olfaction</keyword>
<evidence type="ECO:0000256" key="2">
    <source>
        <dbReference type="ARBA" id="ARBA00022475"/>
    </source>
</evidence>
<evidence type="ECO:0000256" key="3">
    <source>
        <dbReference type="ARBA" id="ARBA00022606"/>
    </source>
</evidence>
<organism evidence="11">
    <name type="scientific">Meteorus pulchricornis</name>
    <dbReference type="NCBI Taxonomy" id="51522"/>
    <lineage>
        <taxon>Eukaryota</taxon>
        <taxon>Metazoa</taxon>
        <taxon>Ecdysozoa</taxon>
        <taxon>Arthropoda</taxon>
        <taxon>Hexapoda</taxon>
        <taxon>Insecta</taxon>
        <taxon>Pterygota</taxon>
        <taxon>Neoptera</taxon>
        <taxon>Endopterygota</taxon>
        <taxon>Hymenoptera</taxon>
        <taxon>Apocrita</taxon>
        <taxon>Ichneumonoidea</taxon>
        <taxon>Braconidae</taxon>
        <taxon>Meteorinae</taxon>
        <taxon>Meteorus</taxon>
    </lineage>
</organism>
<evidence type="ECO:0000256" key="9">
    <source>
        <dbReference type="ARBA" id="ARBA00023224"/>
    </source>
</evidence>
<dbReference type="GO" id="GO:0004984">
    <property type="term" value="F:olfactory receptor activity"/>
    <property type="evidence" value="ECO:0007669"/>
    <property type="project" value="InterPro"/>
</dbReference>
<keyword evidence="3 10" id="KW-0716">Sensory transduction</keyword>
<keyword evidence="9 10" id="KW-0807">Transducer</keyword>
<feature type="transmembrane region" description="Helical" evidence="10">
    <location>
        <begin position="167"/>
        <end position="189"/>
    </location>
</feature>
<feature type="transmembrane region" description="Helical" evidence="10">
    <location>
        <begin position="262"/>
        <end position="282"/>
    </location>
</feature>
<feature type="transmembrane region" description="Helical" evidence="10">
    <location>
        <begin position="33"/>
        <end position="55"/>
    </location>
</feature>
<dbReference type="GO" id="GO:0005886">
    <property type="term" value="C:plasma membrane"/>
    <property type="evidence" value="ECO:0007669"/>
    <property type="project" value="UniProtKB-SubCell"/>
</dbReference>
<keyword evidence="8 10" id="KW-0675">Receptor</keyword>
<comment type="caution">
    <text evidence="10">Lacks conserved residue(s) required for the propagation of feature annotation.</text>
</comment>
<evidence type="ECO:0000256" key="5">
    <source>
        <dbReference type="ARBA" id="ARBA00022725"/>
    </source>
</evidence>
<keyword evidence="7 10" id="KW-0472">Membrane</keyword>
<evidence type="ECO:0000256" key="1">
    <source>
        <dbReference type="ARBA" id="ARBA00004651"/>
    </source>
</evidence>
<dbReference type="GO" id="GO:0005549">
    <property type="term" value="F:odorant binding"/>
    <property type="evidence" value="ECO:0007669"/>
    <property type="project" value="InterPro"/>
</dbReference>